<accession>A0A149QXL6</accession>
<dbReference type="AlphaFoldDB" id="A0A149QXL6"/>
<gene>
    <name evidence="1" type="ORF">AD928_01205</name>
</gene>
<protein>
    <submittedName>
        <fullName evidence="1">Uncharacterized protein</fullName>
    </submittedName>
</protein>
<dbReference type="Proteomes" id="UP000075473">
    <property type="component" value="Unassembled WGS sequence"/>
</dbReference>
<evidence type="ECO:0000313" key="2">
    <source>
        <dbReference type="Proteomes" id="UP000075473"/>
    </source>
</evidence>
<feature type="non-terminal residue" evidence="1">
    <location>
        <position position="63"/>
    </location>
</feature>
<name>A0A149QXL6_9PROT</name>
<organism evidence="1 2">
    <name type="scientific">Acetobacter cerevisiae</name>
    <dbReference type="NCBI Taxonomy" id="178900"/>
    <lineage>
        <taxon>Bacteria</taxon>
        <taxon>Pseudomonadati</taxon>
        <taxon>Pseudomonadota</taxon>
        <taxon>Alphaproteobacteria</taxon>
        <taxon>Acetobacterales</taxon>
        <taxon>Acetobacteraceae</taxon>
        <taxon>Acetobacter</taxon>
    </lineage>
</organism>
<reference evidence="1 2" key="1">
    <citation type="submission" date="2015-06" db="EMBL/GenBank/DDBJ databases">
        <title>Improved classification and identification of acetic acid bacteria using matrix-assisted laser desorption/ionization time-of-flight mass spectrometry; Gluconobacter nephelii and Gluconobacter uchimurae are later heterotypic synonyms of Gluconobacter japonicus and Gluconobacter oxydans, respectively.</title>
        <authorList>
            <person name="Li L."/>
            <person name="Cleenwerck I."/>
            <person name="De Vuyst L."/>
            <person name="Vandamme P."/>
        </authorList>
    </citation>
    <scope>NUCLEOTIDE SEQUENCE [LARGE SCALE GENOMIC DNA]</scope>
    <source>
        <strain evidence="1 2">LMG 1625</strain>
    </source>
</reference>
<comment type="caution">
    <text evidence="1">The sequence shown here is derived from an EMBL/GenBank/DDBJ whole genome shotgun (WGS) entry which is preliminary data.</text>
</comment>
<sequence>MPASETIDVQQKGGDPVLFWNLCLFYEKPNAYLGVGKEATAACLLSITKQTGKSEGGTDSRLS</sequence>
<evidence type="ECO:0000313" key="1">
    <source>
        <dbReference type="EMBL" id="KXV02052.1"/>
    </source>
</evidence>
<dbReference type="EMBL" id="LHZA01000084">
    <property type="protein sequence ID" value="KXV02052.1"/>
    <property type="molecule type" value="Genomic_DNA"/>
</dbReference>
<proteinExistence type="predicted"/>